<dbReference type="EMBL" id="MLJW01000004">
    <property type="protein sequence ID" value="OIR17574.1"/>
    <property type="molecule type" value="Genomic_DNA"/>
</dbReference>
<dbReference type="CDD" id="cd06223">
    <property type="entry name" value="PRTases_typeI"/>
    <property type="match status" value="1"/>
</dbReference>
<evidence type="ECO:0000259" key="1">
    <source>
        <dbReference type="Pfam" id="PF00156"/>
    </source>
</evidence>
<gene>
    <name evidence="2" type="ORF">GALL_17920</name>
</gene>
<dbReference type="Gene3D" id="3.40.50.2020">
    <property type="match status" value="1"/>
</dbReference>
<dbReference type="GO" id="GO:0016740">
    <property type="term" value="F:transferase activity"/>
    <property type="evidence" value="ECO:0007669"/>
    <property type="project" value="UniProtKB-KW"/>
</dbReference>
<keyword evidence="2" id="KW-0808">Transferase</keyword>
<dbReference type="SUPFAM" id="SSF53271">
    <property type="entry name" value="PRTase-like"/>
    <property type="match status" value="1"/>
</dbReference>
<comment type="caution">
    <text evidence="2">The sequence shown here is derived from an EMBL/GenBank/DDBJ whole genome shotgun (WGS) entry which is preliminary data.</text>
</comment>
<organism evidence="2">
    <name type="scientific">mine drainage metagenome</name>
    <dbReference type="NCBI Taxonomy" id="410659"/>
    <lineage>
        <taxon>unclassified sequences</taxon>
        <taxon>metagenomes</taxon>
        <taxon>ecological metagenomes</taxon>
    </lineage>
</organism>
<accession>A0A1J5TZW7</accession>
<name>A0A1J5TZW7_9ZZZZ</name>
<feature type="domain" description="Phosphoribosyltransferase" evidence="1">
    <location>
        <begin position="8"/>
        <end position="192"/>
    </location>
</feature>
<protein>
    <submittedName>
        <fullName evidence="2">Putative phosphoribosyl transferasec</fullName>
    </submittedName>
</protein>
<sequence>MIFNNRAEAAYALADKLKEYKGKHPLILAIPRGAVPMAKIIADKLGGSFDVVLVRKLRAPDYQELAIGSVDESGWTYIADYAASVGADSAYIEAEKKIQLDIIKKRRAQYTPIRPHINPTGRIVIVIDDGLATGATMISALHGLHNQKVAKLICAVPVSPPATLKKVAELVDELVCLSAPNDFHAVGQFYLNFPQVEDEEVIEILQSAQQPPINVNMYESHSQAPYT</sequence>
<evidence type="ECO:0000313" key="2">
    <source>
        <dbReference type="EMBL" id="OIR17574.1"/>
    </source>
</evidence>
<dbReference type="Gene3D" id="3.30.1310.20">
    <property type="entry name" value="PRTase-like"/>
    <property type="match status" value="1"/>
</dbReference>
<dbReference type="InterPro" id="IPR029057">
    <property type="entry name" value="PRTase-like"/>
</dbReference>
<proteinExistence type="predicted"/>
<dbReference type="AlphaFoldDB" id="A0A1J5TZW7"/>
<reference evidence="2" key="1">
    <citation type="submission" date="2016-10" db="EMBL/GenBank/DDBJ databases">
        <title>Sequence of Gallionella enrichment culture.</title>
        <authorList>
            <person name="Poehlein A."/>
            <person name="Muehling M."/>
            <person name="Daniel R."/>
        </authorList>
    </citation>
    <scope>NUCLEOTIDE SEQUENCE</scope>
</reference>
<dbReference type="Pfam" id="PF00156">
    <property type="entry name" value="Pribosyltran"/>
    <property type="match status" value="1"/>
</dbReference>
<dbReference type="InterPro" id="IPR000836">
    <property type="entry name" value="PRTase_dom"/>
</dbReference>